<accession>A0A4S3J4M9</accession>
<evidence type="ECO:0000313" key="1">
    <source>
        <dbReference type="EMBL" id="THC89715.1"/>
    </source>
</evidence>
<dbReference type="EMBL" id="SOSA01000616">
    <property type="protein sequence ID" value="THC89715.1"/>
    <property type="molecule type" value="Genomic_DNA"/>
</dbReference>
<keyword evidence="2" id="KW-1185">Reference proteome</keyword>
<gene>
    <name evidence="1" type="ORF">EYZ11_010847</name>
</gene>
<dbReference type="Proteomes" id="UP000308092">
    <property type="component" value="Unassembled WGS sequence"/>
</dbReference>
<protein>
    <submittedName>
        <fullName evidence="1">Uncharacterized protein</fullName>
    </submittedName>
</protein>
<proteinExistence type="predicted"/>
<dbReference type="VEuPathDB" id="FungiDB:EYZ11_010847"/>
<sequence length="64" mass="7483">MYESSESPQPSKAQRWWGQRESYPVNTVSYTQVEISVEWRVVWLERALTGDYPGEESAERTSID</sequence>
<comment type="caution">
    <text evidence="1">The sequence shown here is derived from an EMBL/GenBank/DDBJ whole genome shotgun (WGS) entry which is preliminary data.</text>
</comment>
<evidence type="ECO:0000313" key="2">
    <source>
        <dbReference type="Proteomes" id="UP000308092"/>
    </source>
</evidence>
<organism evidence="1 2">
    <name type="scientific">Aspergillus tanneri</name>
    <dbReference type="NCBI Taxonomy" id="1220188"/>
    <lineage>
        <taxon>Eukaryota</taxon>
        <taxon>Fungi</taxon>
        <taxon>Dikarya</taxon>
        <taxon>Ascomycota</taxon>
        <taxon>Pezizomycotina</taxon>
        <taxon>Eurotiomycetes</taxon>
        <taxon>Eurotiomycetidae</taxon>
        <taxon>Eurotiales</taxon>
        <taxon>Aspergillaceae</taxon>
        <taxon>Aspergillus</taxon>
        <taxon>Aspergillus subgen. Circumdati</taxon>
    </lineage>
</organism>
<dbReference type="AlphaFoldDB" id="A0A4S3J4M9"/>
<name>A0A4S3J4M9_9EURO</name>
<reference evidence="1 2" key="1">
    <citation type="submission" date="2019-03" db="EMBL/GenBank/DDBJ databases">
        <title>The genome sequence of a newly discovered highly antifungal drug resistant Aspergillus species, Aspergillus tanneri NIH 1004.</title>
        <authorList>
            <person name="Mounaud S."/>
            <person name="Singh I."/>
            <person name="Joardar V."/>
            <person name="Pakala S."/>
            <person name="Pakala S."/>
            <person name="Venepally P."/>
            <person name="Hoover J."/>
            <person name="Nierman W."/>
            <person name="Chung J."/>
            <person name="Losada L."/>
        </authorList>
    </citation>
    <scope>NUCLEOTIDE SEQUENCE [LARGE SCALE GENOMIC DNA]</scope>
    <source>
        <strain evidence="1 2">NIH1004</strain>
    </source>
</reference>